<accession>A0A6S7C5X0</accession>
<evidence type="ECO:0000256" key="2">
    <source>
        <dbReference type="ARBA" id="ARBA00023295"/>
    </source>
</evidence>
<organism evidence="4 5">
    <name type="scientific">Pararobbsia alpina</name>
    <dbReference type="NCBI Taxonomy" id="621374"/>
    <lineage>
        <taxon>Bacteria</taxon>
        <taxon>Pseudomonadati</taxon>
        <taxon>Pseudomonadota</taxon>
        <taxon>Betaproteobacteria</taxon>
        <taxon>Burkholderiales</taxon>
        <taxon>Burkholderiaceae</taxon>
        <taxon>Pararobbsia</taxon>
    </lineage>
</organism>
<dbReference type="GO" id="GO:0005829">
    <property type="term" value="C:cytosol"/>
    <property type="evidence" value="ECO:0007669"/>
    <property type="project" value="TreeGrafter"/>
</dbReference>
<dbReference type="SUPFAM" id="SSF53590">
    <property type="entry name" value="Nucleoside hydrolase"/>
    <property type="match status" value="1"/>
</dbReference>
<keyword evidence="1 4" id="KW-0378">Hydrolase</keyword>
<protein>
    <submittedName>
        <fullName evidence="4">Pyrimidine-specific ribonucleoside hydrolase RihB</fullName>
        <ecNumber evidence="4">3.2.2.8</ecNumber>
    </submittedName>
</protein>
<dbReference type="InterPro" id="IPR001910">
    <property type="entry name" value="Inosine/uridine_hydrolase_dom"/>
</dbReference>
<dbReference type="PANTHER" id="PTHR12304">
    <property type="entry name" value="INOSINE-URIDINE PREFERRING NUCLEOSIDE HYDROLASE"/>
    <property type="match status" value="1"/>
</dbReference>
<dbReference type="Pfam" id="PF01156">
    <property type="entry name" value="IU_nuc_hydro"/>
    <property type="match status" value="1"/>
</dbReference>
<dbReference type="GO" id="GO:0050263">
    <property type="term" value="F:ribosylpyrimidine nucleosidase activity"/>
    <property type="evidence" value="ECO:0007669"/>
    <property type="project" value="UniProtKB-EC"/>
</dbReference>
<dbReference type="GO" id="GO:0006152">
    <property type="term" value="P:purine nucleoside catabolic process"/>
    <property type="evidence" value="ECO:0007669"/>
    <property type="project" value="TreeGrafter"/>
</dbReference>
<dbReference type="GO" id="GO:0008477">
    <property type="term" value="F:purine nucleosidase activity"/>
    <property type="evidence" value="ECO:0007669"/>
    <property type="project" value="TreeGrafter"/>
</dbReference>
<dbReference type="EC" id="3.2.2.8" evidence="4"/>
<sequence>MIKKDVIFDTDPGVDDAMALLFLARAPQVHLRGITTGHGNGDIENTTRNALYLKDRFQLEAGVYRGTAGPLKGEPEAPPAFIHGENALGDIAIPAELNSRIGAQSAHQFIIDSVRQHPHQISIVAVGRLTNLALALREAPDIAPLIKEVVIMGGAFGYHGHTGNVTPLAEANIHGDPLAAEEVLGAACPITVVGLDVTYKTIMSGRYLDRLAETAGEAGRFIREISRGYERFHQTVGLPDGFYVNDSCAVAYLLDPSLFTTVSGPVRVVTEGFAEGHTICSREGAWGSRPSQRVCVDIRADAFLELYESVLVGKPAGQPA</sequence>
<evidence type="ECO:0000259" key="3">
    <source>
        <dbReference type="Pfam" id="PF01156"/>
    </source>
</evidence>
<reference evidence="4 5" key="1">
    <citation type="submission" date="2020-04" db="EMBL/GenBank/DDBJ databases">
        <authorList>
            <person name="De Canck E."/>
        </authorList>
    </citation>
    <scope>NUCLEOTIDE SEQUENCE [LARGE SCALE GENOMIC DNA]</scope>
    <source>
        <strain evidence="4 5">LMG 28138</strain>
    </source>
</reference>
<dbReference type="EMBL" id="CADIKM010000046">
    <property type="protein sequence ID" value="CAB3802096.1"/>
    <property type="molecule type" value="Genomic_DNA"/>
</dbReference>
<proteinExistence type="predicted"/>
<dbReference type="PANTHER" id="PTHR12304:SF4">
    <property type="entry name" value="URIDINE NUCLEOSIDASE"/>
    <property type="match status" value="1"/>
</dbReference>
<dbReference type="CDD" id="cd02650">
    <property type="entry name" value="nuc_hydro_CaPnhB"/>
    <property type="match status" value="1"/>
</dbReference>
<gene>
    <name evidence="4" type="primary">rihB_3</name>
    <name evidence="4" type="ORF">LMG28138_05130</name>
</gene>
<dbReference type="AlphaFoldDB" id="A0A6S7C5X0"/>
<dbReference type="Gene3D" id="3.90.245.10">
    <property type="entry name" value="Ribonucleoside hydrolase-like"/>
    <property type="match status" value="1"/>
</dbReference>
<dbReference type="Proteomes" id="UP000494115">
    <property type="component" value="Unassembled WGS sequence"/>
</dbReference>
<dbReference type="InterPro" id="IPR023186">
    <property type="entry name" value="IUNH"/>
</dbReference>
<dbReference type="InterPro" id="IPR036452">
    <property type="entry name" value="Ribo_hydro-like"/>
</dbReference>
<evidence type="ECO:0000313" key="5">
    <source>
        <dbReference type="Proteomes" id="UP000494115"/>
    </source>
</evidence>
<feature type="domain" description="Inosine/uridine-preferring nucleoside hydrolase" evidence="3">
    <location>
        <begin position="6"/>
        <end position="305"/>
    </location>
</feature>
<evidence type="ECO:0000256" key="1">
    <source>
        <dbReference type="ARBA" id="ARBA00022801"/>
    </source>
</evidence>
<evidence type="ECO:0000313" key="4">
    <source>
        <dbReference type="EMBL" id="CAB3802096.1"/>
    </source>
</evidence>
<name>A0A6S7C5X0_9BURK</name>
<keyword evidence="2 4" id="KW-0326">Glycosidase</keyword>
<keyword evidence="5" id="KW-1185">Reference proteome</keyword>